<dbReference type="CDD" id="cd14797">
    <property type="entry name" value="DUF302"/>
    <property type="match status" value="1"/>
</dbReference>
<dbReference type="Proteomes" id="UP001169719">
    <property type="component" value="Unassembled WGS sequence"/>
</dbReference>
<dbReference type="PANTHER" id="PTHR38342">
    <property type="entry name" value="SLR5037 PROTEIN"/>
    <property type="match status" value="1"/>
</dbReference>
<dbReference type="PANTHER" id="PTHR38342:SF2">
    <property type="entry name" value="INNER MEMBRANE OR EXPORTED"/>
    <property type="match status" value="1"/>
</dbReference>
<comment type="caution">
    <text evidence="3">The sequence shown here is derived from an EMBL/GenBank/DDBJ whole genome shotgun (WGS) entry which is preliminary data.</text>
</comment>
<dbReference type="Pfam" id="PF03625">
    <property type="entry name" value="DUF302"/>
    <property type="match status" value="1"/>
</dbReference>
<dbReference type="SUPFAM" id="SSF103247">
    <property type="entry name" value="TT1751-like"/>
    <property type="match status" value="1"/>
</dbReference>
<organism evidence="3 4">
    <name type="scientific">Vibrio agarivorans</name>
    <dbReference type="NCBI Taxonomy" id="153622"/>
    <lineage>
        <taxon>Bacteria</taxon>
        <taxon>Pseudomonadati</taxon>
        <taxon>Pseudomonadota</taxon>
        <taxon>Gammaproteobacteria</taxon>
        <taxon>Vibrionales</taxon>
        <taxon>Vibrionaceae</taxon>
        <taxon>Vibrio</taxon>
    </lineage>
</organism>
<dbReference type="InterPro" id="IPR035923">
    <property type="entry name" value="TT1751-like_sf"/>
</dbReference>
<gene>
    <name evidence="3" type="ORF">QWJ08_15025</name>
</gene>
<keyword evidence="4" id="KW-1185">Reference proteome</keyword>
<evidence type="ECO:0000313" key="4">
    <source>
        <dbReference type="Proteomes" id="UP001169719"/>
    </source>
</evidence>
<reference evidence="3" key="1">
    <citation type="submission" date="2024-05" db="EMBL/GenBank/DDBJ databases">
        <title>Genome Sequences of Four Agar- Degrading Marine Bacteria.</title>
        <authorList>
            <person name="Phillips E.K."/>
            <person name="Shaffer J.C."/>
            <person name="Henson M.W."/>
            <person name="Temperton B."/>
            <person name="Thrash C.J."/>
            <person name="Martin M.O."/>
        </authorList>
    </citation>
    <scope>NUCLEOTIDE SEQUENCE</scope>
    <source>
        <strain evidence="3">EKP203</strain>
    </source>
</reference>
<sequence length="150" mass="16374">MKLITHIIALSFLLVSSAYADNGLITIKSHHDVDATVELLEKVLDERGMSIFARIDHAKAAEDVGIDLRPTQLLIFGNPMVGSKLMMCAQSAGIDLPLKALVSQDEQGDVWFSYNAPSYLADRHQAQGCDKLVENMTKAMASFAQLATQP</sequence>
<dbReference type="InterPro" id="IPR005180">
    <property type="entry name" value="DUF302"/>
</dbReference>
<proteinExistence type="predicted"/>
<dbReference type="Gene3D" id="3.30.310.70">
    <property type="entry name" value="TT1751-like domain"/>
    <property type="match status" value="1"/>
</dbReference>
<evidence type="ECO:0000256" key="1">
    <source>
        <dbReference type="SAM" id="SignalP"/>
    </source>
</evidence>
<feature type="signal peptide" evidence="1">
    <location>
        <begin position="1"/>
        <end position="20"/>
    </location>
</feature>
<evidence type="ECO:0000313" key="3">
    <source>
        <dbReference type="EMBL" id="MDN2482649.1"/>
    </source>
</evidence>
<dbReference type="EMBL" id="JAUEOZ010000002">
    <property type="protein sequence ID" value="MDN2482649.1"/>
    <property type="molecule type" value="Genomic_DNA"/>
</dbReference>
<protein>
    <submittedName>
        <fullName evidence="3">DUF302 domain-containing protein</fullName>
    </submittedName>
</protein>
<evidence type="ECO:0000259" key="2">
    <source>
        <dbReference type="Pfam" id="PF03625"/>
    </source>
</evidence>
<feature type="domain" description="DUF302" evidence="2">
    <location>
        <begin position="55"/>
        <end position="117"/>
    </location>
</feature>
<keyword evidence="1" id="KW-0732">Signal</keyword>
<accession>A0ABT7Y3M8</accession>
<name>A0ABT7Y3M8_9VIBR</name>
<feature type="chain" id="PRO_5046116094" evidence="1">
    <location>
        <begin position="21"/>
        <end position="150"/>
    </location>
</feature>
<dbReference type="RefSeq" id="WP_289962706.1">
    <property type="nucleotide sequence ID" value="NZ_JAUEOZ010000002.1"/>
</dbReference>